<dbReference type="PANTHER" id="PTHR37171">
    <property type="entry name" value="SERINE/THREONINE-PROTEIN KINASE YRZF-RELATED"/>
    <property type="match status" value="1"/>
</dbReference>
<evidence type="ECO:0000313" key="3">
    <source>
        <dbReference type="Proteomes" id="UP000241890"/>
    </source>
</evidence>
<dbReference type="EMBL" id="BEYU01000166">
    <property type="protein sequence ID" value="GBG33704.1"/>
    <property type="molecule type" value="Genomic_DNA"/>
</dbReference>
<dbReference type="AlphaFoldDB" id="A0A2R5H068"/>
<organism evidence="2 3">
    <name type="scientific">Hondaea fermentalgiana</name>
    <dbReference type="NCBI Taxonomy" id="2315210"/>
    <lineage>
        <taxon>Eukaryota</taxon>
        <taxon>Sar</taxon>
        <taxon>Stramenopiles</taxon>
        <taxon>Bigyra</taxon>
        <taxon>Labyrinthulomycetes</taxon>
        <taxon>Thraustochytrida</taxon>
        <taxon>Thraustochytriidae</taxon>
        <taxon>Hondaea</taxon>
    </lineage>
</organism>
<proteinExistence type="predicted"/>
<dbReference type="Proteomes" id="UP000241890">
    <property type="component" value="Unassembled WGS sequence"/>
</dbReference>
<protein>
    <submittedName>
        <fullName evidence="2">Uncharacterized protein</fullName>
    </submittedName>
</protein>
<dbReference type="PROSITE" id="PS00109">
    <property type="entry name" value="PROTEIN_KINASE_TYR"/>
    <property type="match status" value="1"/>
</dbReference>
<dbReference type="InterPro" id="IPR008266">
    <property type="entry name" value="Tyr_kinase_AS"/>
</dbReference>
<sequence length="595" mass="64544">MATPSESERGGPDASRLPLEIDFTDWDDVVFRNLQPSDVKSQRASTGSVQSEPAVSVNALEGMMRSRKLPWTIPLGRPMFNAITGVPGQDTSGVHSWGVQVLELAKWGNFEDYDLSQAIGQDATFDAAAFLPGAAFDRSQSETGCAMQMFARSGDPLLKHVFSDLQAFSSLHMDIKFESYTVVGRPETTSDMGIWVGAVGDTGSERIAAARNRGIGFARALATAVDAGLSNAGASLRSTSGNDSREYVHNGTKDALEQIYGYMIALGLRYGALSTTEYTWFLKREEWQGSDENREPITPRLLVSKAYSCTGEGTKSVHMGYLIALCRALEDREARNQFPRKDSQLGQHVISEWRNGLRGNNGTQIQRRNPYDDAVYEYFKGIRDTEPGAPGDDVLLPLPRNAMADLLPVPWDKAYESVRESSTSSVKRLRRPDGLAFMIKTLVTGGRMGGLSVDEARSTDIAVPSLVYGGTLMDECNWFAVITLDVGTSLQEVGAPFAAEVREGALAALARVHAAGCLHGDVALRNFVLCPETGAVRVIDFARARLVKPESAEAKQGTEAEMHELRERLGGGIPDRQQQSGATGASSSTTTRDLA</sequence>
<name>A0A2R5H068_9STRA</name>
<feature type="compositionally biased region" description="Basic and acidic residues" evidence="1">
    <location>
        <begin position="552"/>
        <end position="569"/>
    </location>
</feature>
<feature type="compositionally biased region" description="Low complexity" evidence="1">
    <location>
        <begin position="577"/>
        <end position="595"/>
    </location>
</feature>
<keyword evidence="3" id="KW-1185">Reference proteome</keyword>
<reference evidence="2 3" key="1">
    <citation type="submission" date="2017-12" db="EMBL/GenBank/DDBJ databases">
        <title>Sequencing, de novo assembly and annotation of complete genome of a new Thraustochytrid species, strain FCC1311.</title>
        <authorList>
            <person name="Sedici K."/>
            <person name="Godart F."/>
            <person name="Aiese Cigliano R."/>
            <person name="Sanseverino W."/>
            <person name="Barakat M."/>
            <person name="Ortet P."/>
            <person name="Marechal E."/>
            <person name="Cagnac O."/>
            <person name="Amato A."/>
        </authorList>
    </citation>
    <scope>NUCLEOTIDE SEQUENCE [LARGE SCALE GENOMIC DNA]</scope>
</reference>
<evidence type="ECO:0000313" key="2">
    <source>
        <dbReference type="EMBL" id="GBG33704.1"/>
    </source>
</evidence>
<feature type="region of interest" description="Disordered" evidence="1">
    <location>
        <begin position="552"/>
        <end position="595"/>
    </location>
</feature>
<dbReference type="PANTHER" id="PTHR37171:SF1">
    <property type="entry name" value="SERINE_THREONINE-PROTEIN KINASE YRZF-RELATED"/>
    <property type="match status" value="1"/>
</dbReference>
<dbReference type="GO" id="GO:0004672">
    <property type="term" value="F:protein kinase activity"/>
    <property type="evidence" value="ECO:0007669"/>
    <property type="project" value="InterPro"/>
</dbReference>
<dbReference type="InterPro" id="IPR011009">
    <property type="entry name" value="Kinase-like_dom_sf"/>
</dbReference>
<dbReference type="SUPFAM" id="SSF56112">
    <property type="entry name" value="Protein kinase-like (PK-like)"/>
    <property type="match status" value="1"/>
</dbReference>
<comment type="caution">
    <text evidence="2">The sequence shown here is derived from an EMBL/GenBank/DDBJ whole genome shotgun (WGS) entry which is preliminary data.</text>
</comment>
<dbReference type="InterPro" id="IPR052396">
    <property type="entry name" value="Meiotic_Drive_Suppr_Kinase"/>
</dbReference>
<dbReference type="Gene3D" id="1.10.510.10">
    <property type="entry name" value="Transferase(Phosphotransferase) domain 1"/>
    <property type="match status" value="1"/>
</dbReference>
<evidence type="ECO:0000256" key="1">
    <source>
        <dbReference type="SAM" id="MobiDB-lite"/>
    </source>
</evidence>
<accession>A0A2R5H068</accession>
<dbReference type="InParanoid" id="A0A2R5H068"/>
<gene>
    <name evidence="2" type="ORF">FCC1311_099272</name>
</gene>